<comment type="caution">
    <text evidence="6">The sequence shown here is derived from an EMBL/GenBank/DDBJ whole genome shotgun (WGS) entry which is preliminary data.</text>
</comment>
<sequence>MLVYLDKVTMPMILTRVAIALLAKLLMMVQWLKMYFRFHHFISNVEDWPIIRDDQCPQQSNGVDCGMFVLKYGEHLIKGTNIDFERKNIPRFRGEYVVKVI</sequence>
<keyword evidence="2 6" id="KW-0645">Protease</keyword>
<evidence type="ECO:0000256" key="3">
    <source>
        <dbReference type="ARBA" id="ARBA00022801"/>
    </source>
</evidence>
<proteinExistence type="inferred from homology"/>
<comment type="similarity">
    <text evidence="1">Belongs to the peptidase C48 family.</text>
</comment>
<reference evidence="6" key="2">
    <citation type="submission" date="2023-06" db="EMBL/GenBank/DDBJ databases">
        <authorList>
            <person name="Ma L."/>
            <person name="Liu K.-W."/>
            <person name="Li Z."/>
            <person name="Hsiao Y.-Y."/>
            <person name="Qi Y."/>
            <person name="Fu T."/>
            <person name="Tang G."/>
            <person name="Zhang D."/>
            <person name="Sun W.-H."/>
            <person name="Liu D.-K."/>
            <person name="Li Y."/>
            <person name="Chen G.-Z."/>
            <person name="Liu X.-D."/>
            <person name="Liao X.-Y."/>
            <person name="Jiang Y.-T."/>
            <person name="Yu X."/>
            <person name="Hao Y."/>
            <person name="Huang J."/>
            <person name="Zhao X.-W."/>
            <person name="Ke S."/>
            <person name="Chen Y.-Y."/>
            <person name="Wu W.-L."/>
            <person name="Hsu J.-L."/>
            <person name="Lin Y.-F."/>
            <person name="Huang M.-D."/>
            <person name="Li C.-Y."/>
            <person name="Huang L."/>
            <person name="Wang Z.-W."/>
            <person name="Zhao X."/>
            <person name="Zhong W.-Y."/>
            <person name="Peng D.-H."/>
            <person name="Ahmad S."/>
            <person name="Lan S."/>
            <person name="Zhang J.-S."/>
            <person name="Tsai W.-C."/>
            <person name="Van De Peer Y."/>
            <person name="Liu Z.-J."/>
        </authorList>
    </citation>
    <scope>NUCLEOTIDE SEQUENCE</scope>
    <source>
        <strain evidence="6">CP</strain>
        <tissue evidence="6">Leaves</tissue>
    </source>
</reference>
<dbReference type="GO" id="GO:0006508">
    <property type="term" value="P:proteolysis"/>
    <property type="evidence" value="ECO:0007669"/>
    <property type="project" value="UniProtKB-KW"/>
</dbReference>
<organism evidence="6 7">
    <name type="scientific">Acorus calamus</name>
    <name type="common">Sweet flag</name>
    <dbReference type="NCBI Taxonomy" id="4465"/>
    <lineage>
        <taxon>Eukaryota</taxon>
        <taxon>Viridiplantae</taxon>
        <taxon>Streptophyta</taxon>
        <taxon>Embryophyta</taxon>
        <taxon>Tracheophyta</taxon>
        <taxon>Spermatophyta</taxon>
        <taxon>Magnoliopsida</taxon>
        <taxon>Liliopsida</taxon>
        <taxon>Acoraceae</taxon>
        <taxon>Acorus</taxon>
    </lineage>
</organism>
<dbReference type="EMBL" id="JAUJYO010000021">
    <property type="protein sequence ID" value="KAK1284228.1"/>
    <property type="molecule type" value="Genomic_DNA"/>
</dbReference>
<feature type="transmembrane region" description="Helical" evidence="4">
    <location>
        <begin position="12"/>
        <end position="32"/>
    </location>
</feature>
<keyword evidence="3" id="KW-0378">Hydrolase</keyword>
<evidence type="ECO:0000256" key="2">
    <source>
        <dbReference type="ARBA" id="ARBA00022670"/>
    </source>
</evidence>
<dbReference type="Pfam" id="PF02902">
    <property type="entry name" value="Peptidase_C48"/>
    <property type="match status" value="1"/>
</dbReference>
<name>A0AAV9C7B8_ACOCL</name>
<dbReference type="AlphaFoldDB" id="A0AAV9C7B8"/>
<evidence type="ECO:0000313" key="7">
    <source>
        <dbReference type="Proteomes" id="UP001180020"/>
    </source>
</evidence>
<evidence type="ECO:0000259" key="5">
    <source>
        <dbReference type="Pfam" id="PF02902"/>
    </source>
</evidence>
<keyword evidence="4" id="KW-1133">Transmembrane helix</keyword>
<dbReference type="SUPFAM" id="SSF54001">
    <property type="entry name" value="Cysteine proteinases"/>
    <property type="match status" value="1"/>
</dbReference>
<gene>
    <name evidence="6" type="primary">ULP1B</name>
    <name evidence="6" type="ORF">QJS10_CPB21g00074</name>
</gene>
<dbReference type="InterPro" id="IPR003653">
    <property type="entry name" value="Peptidase_C48_C"/>
</dbReference>
<evidence type="ECO:0000313" key="6">
    <source>
        <dbReference type="EMBL" id="KAK1284228.1"/>
    </source>
</evidence>
<dbReference type="GO" id="GO:0008234">
    <property type="term" value="F:cysteine-type peptidase activity"/>
    <property type="evidence" value="ECO:0007669"/>
    <property type="project" value="InterPro"/>
</dbReference>
<dbReference type="InterPro" id="IPR038765">
    <property type="entry name" value="Papain-like_cys_pep_sf"/>
</dbReference>
<reference evidence="6" key="1">
    <citation type="journal article" date="2023" name="Nat. Commun.">
        <title>Diploid and tetraploid genomes of Acorus and the evolution of monocots.</title>
        <authorList>
            <person name="Ma L."/>
            <person name="Liu K.W."/>
            <person name="Li Z."/>
            <person name="Hsiao Y.Y."/>
            <person name="Qi Y."/>
            <person name="Fu T."/>
            <person name="Tang G.D."/>
            <person name="Zhang D."/>
            <person name="Sun W.H."/>
            <person name="Liu D.K."/>
            <person name="Li Y."/>
            <person name="Chen G.Z."/>
            <person name="Liu X.D."/>
            <person name="Liao X.Y."/>
            <person name="Jiang Y.T."/>
            <person name="Yu X."/>
            <person name="Hao Y."/>
            <person name="Huang J."/>
            <person name="Zhao X.W."/>
            <person name="Ke S."/>
            <person name="Chen Y.Y."/>
            <person name="Wu W.L."/>
            <person name="Hsu J.L."/>
            <person name="Lin Y.F."/>
            <person name="Huang M.D."/>
            <person name="Li C.Y."/>
            <person name="Huang L."/>
            <person name="Wang Z.W."/>
            <person name="Zhao X."/>
            <person name="Zhong W.Y."/>
            <person name="Peng D.H."/>
            <person name="Ahmad S."/>
            <person name="Lan S."/>
            <person name="Zhang J.S."/>
            <person name="Tsai W.C."/>
            <person name="Van de Peer Y."/>
            <person name="Liu Z.J."/>
        </authorList>
    </citation>
    <scope>NUCLEOTIDE SEQUENCE</scope>
    <source>
        <strain evidence="6">CP</strain>
    </source>
</reference>
<keyword evidence="4" id="KW-0812">Transmembrane</keyword>
<accession>A0AAV9C7B8</accession>
<keyword evidence="7" id="KW-1185">Reference proteome</keyword>
<dbReference type="Proteomes" id="UP001180020">
    <property type="component" value="Unassembled WGS sequence"/>
</dbReference>
<evidence type="ECO:0000256" key="1">
    <source>
        <dbReference type="ARBA" id="ARBA00005234"/>
    </source>
</evidence>
<dbReference type="Gene3D" id="3.40.395.10">
    <property type="entry name" value="Adenoviral Proteinase, Chain A"/>
    <property type="match status" value="1"/>
</dbReference>
<evidence type="ECO:0000256" key="4">
    <source>
        <dbReference type="SAM" id="Phobius"/>
    </source>
</evidence>
<protein>
    <submittedName>
        <fullName evidence="6">Ubiquitin-like-specific protease 1B</fullName>
    </submittedName>
</protein>
<feature type="domain" description="Ubiquitin-like protease family profile" evidence="5">
    <location>
        <begin position="28"/>
        <end position="97"/>
    </location>
</feature>
<keyword evidence="4" id="KW-0472">Membrane</keyword>